<comment type="caution">
    <text evidence="1">The sequence shown here is derived from an EMBL/GenBank/DDBJ whole genome shotgun (WGS) entry which is preliminary data.</text>
</comment>
<organism evidence="1 2">
    <name type="scientific">Candidatus Falkowbacteria bacterium RIFOXYA2_FULL_47_19</name>
    <dbReference type="NCBI Taxonomy" id="1797994"/>
    <lineage>
        <taxon>Bacteria</taxon>
        <taxon>Candidatus Falkowiibacteriota</taxon>
    </lineage>
</organism>
<sequence length="243" mass="28276">MENITLTAENVTIEGKEKKILFRRFRGLGTNKRIGEKDVLIINGLLEKLGIPVGRNLIGNAISFSWTEGGIRKTKESVITGFHLALFDDNRRIKFKHDFSVSVYFKDNKEEDCIDYLGCLSRREPYKLADTEYGLMINSWFFSAPFWYQQADSSPRISLIKNQIPDGKYLESYSGREDLVVYSQTGPHPIVSEEKNGDVFVTNMCLGRCRYKKIWRKNYMRLTYLDQPFNWNRSSVERVRVLS</sequence>
<evidence type="ECO:0000313" key="2">
    <source>
        <dbReference type="Proteomes" id="UP000178367"/>
    </source>
</evidence>
<proteinExistence type="predicted"/>
<gene>
    <name evidence="1" type="ORF">A2227_06350</name>
</gene>
<accession>A0A1F5SK13</accession>
<dbReference type="Proteomes" id="UP000178367">
    <property type="component" value="Unassembled WGS sequence"/>
</dbReference>
<dbReference type="AlphaFoldDB" id="A0A1F5SK13"/>
<name>A0A1F5SK13_9BACT</name>
<evidence type="ECO:0000313" key="1">
    <source>
        <dbReference type="EMBL" id="OGF26876.1"/>
    </source>
</evidence>
<dbReference type="EMBL" id="MFGB01000013">
    <property type="protein sequence ID" value="OGF26876.1"/>
    <property type="molecule type" value="Genomic_DNA"/>
</dbReference>
<reference evidence="1 2" key="1">
    <citation type="journal article" date="2016" name="Nat. Commun.">
        <title>Thousands of microbial genomes shed light on interconnected biogeochemical processes in an aquifer system.</title>
        <authorList>
            <person name="Anantharaman K."/>
            <person name="Brown C.T."/>
            <person name="Hug L.A."/>
            <person name="Sharon I."/>
            <person name="Castelle C.J."/>
            <person name="Probst A.J."/>
            <person name="Thomas B.C."/>
            <person name="Singh A."/>
            <person name="Wilkins M.J."/>
            <person name="Karaoz U."/>
            <person name="Brodie E.L."/>
            <person name="Williams K.H."/>
            <person name="Hubbard S.S."/>
            <person name="Banfield J.F."/>
        </authorList>
    </citation>
    <scope>NUCLEOTIDE SEQUENCE [LARGE SCALE GENOMIC DNA]</scope>
</reference>
<dbReference type="STRING" id="1797994.A2227_06350"/>
<protein>
    <submittedName>
        <fullName evidence="1">Uncharacterized protein</fullName>
    </submittedName>
</protein>